<comment type="caution">
    <text evidence="1">The sequence shown here is derived from an EMBL/GenBank/DDBJ whole genome shotgun (WGS) entry which is preliminary data.</text>
</comment>
<feature type="non-terminal residue" evidence="1">
    <location>
        <position position="129"/>
    </location>
</feature>
<evidence type="ECO:0000313" key="2">
    <source>
        <dbReference type="Proteomes" id="UP000789375"/>
    </source>
</evidence>
<organism evidence="1 2">
    <name type="scientific">Funneliformis mosseae</name>
    <name type="common">Endomycorrhizal fungus</name>
    <name type="synonym">Glomus mosseae</name>
    <dbReference type="NCBI Taxonomy" id="27381"/>
    <lineage>
        <taxon>Eukaryota</taxon>
        <taxon>Fungi</taxon>
        <taxon>Fungi incertae sedis</taxon>
        <taxon>Mucoromycota</taxon>
        <taxon>Glomeromycotina</taxon>
        <taxon>Glomeromycetes</taxon>
        <taxon>Glomerales</taxon>
        <taxon>Glomeraceae</taxon>
        <taxon>Funneliformis</taxon>
    </lineage>
</organism>
<accession>A0A9N9EUB4</accession>
<name>A0A9N9EUB4_FUNMO</name>
<dbReference type="Proteomes" id="UP000789375">
    <property type="component" value="Unassembled WGS sequence"/>
</dbReference>
<dbReference type="EMBL" id="CAJVPP010008231">
    <property type="protein sequence ID" value="CAG8695266.1"/>
    <property type="molecule type" value="Genomic_DNA"/>
</dbReference>
<reference evidence="1" key="1">
    <citation type="submission" date="2021-06" db="EMBL/GenBank/DDBJ databases">
        <authorList>
            <person name="Kallberg Y."/>
            <person name="Tangrot J."/>
            <person name="Rosling A."/>
        </authorList>
    </citation>
    <scope>NUCLEOTIDE SEQUENCE</scope>
    <source>
        <strain evidence="1">87-6 pot B 2015</strain>
    </source>
</reference>
<sequence length="129" mass="14517">IVDEVSALDRGVEGIWPIKAKISTSTMSLNNVKSRGLSVEVHGLLVESQNTTILLVESRTKIDTFHPIIEVEQVEVDSEDSDNIILTEYDIDNNNTSEFSAQENLSIDDNDFLNIFENYSHPIFDFDTP</sequence>
<protein>
    <submittedName>
        <fullName evidence="1">9116_t:CDS:1</fullName>
    </submittedName>
</protein>
<keyword evidence="2" id="KW-1185">Reference proteome</keyword>
<gene>
    <name evidence="1" type="ORF">FMOSSE_LOCUS13544</name>
</gene>
<evidence type="ECO:0000313" key="1">
    <source>
        <dbReference type="EMBL" id="CAG8695266.1"/>
    </source>
</evidence>
<proteinExistence type="predicted"/>
<dbReference type="AlphaFoldDB" id="A0A9N9EUB4"/>
<feature type="non-terminal residue" evidence="1">
    <location>
        <position position="1"/>
    </location>
</feature>